<dbReference type="AlphaFoldDB" id="A0AA38GNZ6"/>
<evidence type="ECO:0000256" key="1">
    <source>
        <dbReference type="SAM" id="MobiDB-lite"/>
    </source>
</evidence>
<feature type="region of interest" description="Disordered" evidence="1">
    <location>
        <begin position="1"/>
        <end position="57"/>
    </location>
</feature>
<protein>
    <submittedName>
        <fullName evidence="2">Uncharacterized protein</fullName>
    </submittedName>
</protein>
<organism evidence="2 3">
    <name type="scientific">Taxus chinensis</name>
    <name type="common">Chinese yew</name>
    <name type="synonym">Taxus wallichiana var. chinensis</name>
    <dbReference type="NCBI Taxonomy" id="29808"/>
    <lineage>
        <taxon>Eukaryota</taxon>
        <taxon>Viridiplantae</taxon>
        <taxon>Streptophyta</taxon>
        <taxon>Embryophyta</taxon>
        <taxon>Tracheophyta</taxon>
        <taxon>Spermatophyta</taxon>
        <taxon>Pinopsida</taxon>
        <taxon>Pinidae</taxon>
        <taxon>Conifers II</taxon>
        <taxon>Cupressales</taxon>
        <taxon>Taxaceae</taxon>
        <taxon>Taxus</taxon>
    </lineage>
</organism>
<proteinExistence type="predicted"/>
<keyword evidence="3" id="KW-1185">Reference proteome</keyword>
<reference evidence="2 3" key="1">
    <citation type="journal article" date="2021" name="Nat. Plants">
        <title>The Taxus genome provides insights into paclitaxel biosynthesis.</title>
        <authorList>
            <person name="Xiong X."/>
            <person name="Gou J."/>
            <person name="Liao Q."/>
            <person name="Li Y."/>
            <person name="Zhou Q."/>
            <person name="Bi G."/>
            <person name="Li C."/>
            <person name="Du R."/>
            <person name="Wang X."/>
            <person name="Sun T."/>
            <person name="Guo L."/>
            <person name="Liang H."/>
            <person name="Lu P."/>
            <person name="Wu Y."/>
            <person name="Zhang Z."/>
            <person name="Ro D.K."/>
            <person name="Shang Y."/>
            <person name="Huang S."/>
            <person name="Yan J."/>
        </authorList>
    </citation>
    <scope>NUCLEOTIDE SEQUENCE [LARGE SCALE GENOMIC DNA]</scope>
    <source>
        <strain evidence="2">Ta-2019</strain>
    </source>
</reference>
<dbReference type="Proteomes" id="UP000824469">
    <property type="component" value="Unassembled WGS sequence"/>
</dbReference>
<evidence type="ECO:0000313" key="3">
    <source>
        <dbReference type="Proteomes" id="UP000824469"/>
    </source>
</evidence>
<evidence type="ECO:0000313" key="2">
    <source>
        <dbReference type="EMBL" id="KAH9325487.1"/>
    </source>
</evidence>
<dbReference type="EMBL" id="JAHRHJ020000002">
    <property type="protein sequence ID" value="KAH9325487.1"/>
    <property type="molecule type" value="Genomic_DNA"/>
</dbReference>
<name>A0AA38GNZ6_TAXCH</name>
<sequence>SKKRESTSTVVKENKVDDPPVATPQKKINRGSPLPSSMKSALFKSGPVVSKKVPSIP</sequence>
<comment type="caution">
    <text evidence="2">The sequence shown here is derived from an EMBL/GenBank/DDBJ whole genome shotgun (WGS) entry which is preliminary data.</text>
</comment>
<feature type="compositionally biased region" description="Basic and acidic residues" evidence="1">
    <location>
        <begin position="1"/>
        <end position="18"/>
    </location>
</feature>
<feature type="non-terminal residue" evidence="2">
    <location>
        <position position="1"/>
    </location>
</feature>
<feature type="non-terminal residue" evidence="2">
    <location>
        <position position="57"/>
    </location>
</feature>
<gene>
    <name evidence="2" type="ORF">KI387_005665</name>
</gene>
<accession>A0AA38GNZ6</accession>